<organism evidence="1 2">
    <name type="scientific">Methanolobus chelungpuianus</name>
    <dbReference type="NCBI Taxonomy" id="502115"/>
    <lineage>
        <taxon>Archaea</taxon>
        <taxon>Methanobacteriati</taxon>
        <taxon>Methanobacteriota</taxon>
        <taxon>Stenosarchaea group</taxon>
        <taxon>Methanomicrobia</taxon>
        <taxon>Methanosarcinales</taxon>
        <taxon>Methanosarcinaceae</taxon>
        <taxon>Methanolobus</taxon>
    </lineage>
</organism>
<sequence>MKENQQVEWIECCSIQPLEYDFWMAGFMLTFQANPAHMRTTFLDWGSTVPIATPNTIPITTRDRMMSMIRAKPDFLALEAQ</sequence>
<proteinExistence type="predicted"/>
<protein>
    <submittedName>
        <fullName evidence="1">Uncharacterized protein</fullName>
    </submittedName>
</protein>
<dbReference type="EMBL" id="JTEO01000004">
    <property type="protein sequence ID" value="MCQ6962977.1"/>
    <property type="molecule type" value="Genomic_DNA"/>
</dbReference>
<dbReference type="Proteomes" id="UP001206983">
    <property type="component" value="Unassembled WGS sequence"/>
</dbReference>
<evidence type="ECO:0000313" key="1">
    <source>
        <dbReference type="EMBL" id="MCQ6962977.1"/>
    </source>
</evidence>
<comment type="caution">
    <text evidence="1">The sequence shown here is derived from an EMBL/GenBank/DDBJ whole genome shotgun (WGS) entry which is preliminary data.</text>
</comment>
<evidence type="ECO:0000313" key="2">
    <source>
        <dbReference type="Proteomes" id="UP001206983"/>
    </source>
</evidence>
<reference evidence="1 2" key="1">
    <citation type="journal article" date="2011" name="Appl. Environ. Microbiol.">
        <title>Methanogenic archaea isolated from Taiwan's Chelungpu fault.</title>
        <authorList>
            <person name="Wu S.Y."/>
            <person name="Lai M.C."/>
        </authorList>
    </citation>
    <scope>NUCLEOTIDE SEQUENCE [LARGE SCALE GENOMIC DNA]</scope>
    <source>
        <strain evidence="1 2">St545Mb</strain>
    </source>
</reference>
<gene>
    <name evidence="1" type="ORF">PV02_07905</name>
</gene>
<keyword evidence="2" id="KW-1185">Reference proteome</keyword>
<accession>A0AAE3KXP5</accession>
<name>A0AAE3KXP5_9EURY</name>
<dbReference type="AlphaFoldDB" id="A0AAE3KXP5"/>